<evidence type="ECO:0000259" key="5">
    <source>
        <dbReference type="PROSITE" id="PS50977"/>
    </source>
</evidence>
<feature type="DNA-binding region" description="H-T-H motif" evidence="4">
    <location>
        <begin position="33"/>
        <end position="52"/>
    </location>
</feature>
<keyword evidence="3" id="KW-0804">Transcription</keyword>
<accession>A0ABT0BUS3</accession>
<dbReference type="RefSeq" id="WP_243923719.1">
    <property type="nucleotide sequence ID" value="NZ_JALHLG010000046.1"/>
</dbReference>
<reference evidence="6 7" key="1">
    <citation type="submission" date="2022-04" db="EMBL/GenBank/DDBJ databases">
        <title>Identification of a novel bacterium isolated from mangrove sediments.</title>
        <authorList>
            <person name="Pan X."/>
        </authorList>
    </citation>
    <scope>NUCLEOTIDE SEQUENCE [LARGE SCALE GENOMIC DNA]</scope>
    <source>
        <strain evidence="6 7">B2638</strain>
    </source>
</reference>
<dbReference type="Pfam" id="PF00440">
    <property type="entry name" value="TetR_N"/>
    <property type="match status" value="1"/>
</dbReference>
<dbReference type="InterPro" id="IPR009057">
    <property type="entry name" value="Homeodomain-like_sf"/>
</dbReference>
<gene>
    <name evidence="6" type="ORF">MTR66_18500</name>
</gene>
<dbReference type="PROSITE" id="PS50977">
    <property type="entry name" value="HTH_TETR_2"/>
    <property type="match status" value="1"/>
</dbReference>
<dbReference type="InterPro" id="IPR001647">
    <property type="entry name" value="HTH_TetR"/>
</dbReference>
<dbReference type="PANTHER" id="PTHR30055:SF234">
    <property type="entry name" value="HTH-TYPE TRANSCRIPTIONAL REGULATOR BETI"/>
    <property type="match status" value="1"/>
</dbReference>
<proteinExistence type="predicted"/>
<name>A0ABT0BUS3_9SPHN</name>
<evidence type="ECO:0000313" key="6">
    <source>
        <dbReference type="EMBL" id="MCJ2188799.1"/>
    </source>
</evidence>
<evidence type="ECO:0000256" key="1">
    <source>
        <dbReference type="ARBA" id="ARBA00023015"/>
    </source>
</evidence>
<evidence type="ECO:0000256" key="2">
    <source>
        <dbReference type="ARBA" id="ARBA00023125"/>
    </source>
</evidence>
<evidence type="ECO:0000256" key="4">
    <source>
        <dbReference type="PROSITE-ProRule" id="PRU00335"/>
    </source>
</evidence>
<sequence>MMGKRELNKARKRAEIVDIATRSFFERGYADTSMSAIAEELGGSKATLWAHFSSKEDLFAAVIDQQVDGFSQDIDEVLTSQTYSVPALRRFCLRFLECLLRNNAIQLFMLVLGEGERFPEVREMFFSRGPAKIRQHVHEFYAPHFGEAEAEKLTQLTVSSITGFRSDMLLRPKKPSKAEQERYINGLVELIAAWDSVRNAS</sequence>
<keyword evidence="7" id="KW-1185">Reference proteome</keyword>
<evidence type="ECO:0000313" key="7">
    <source>
        <dbReference type="Proteomes" id="UP001202281"/>
    </source>
</evidence>
<dbReference type="Proteomes" id="UP001202281">
    <property type="component" value="Unassembled WGS sequence"/>
</dbReference>
<dbReference type="SUPFAM" id="SSF46689">
    <property type="entry name" value="Homeodomain-like"/>
    <property type="match status" value="1"/>
</dbReference>
<dbReference type="PRINTS" id="PR00455">
    <property type="entry name" value="HTHTETR"/>
</dbReference>
<dbReference type="InterPro" id="IPR039536">
    <property type="entry name" value="TetR_C_Proteobacteria"/>
</dbReference>
<dbReference type="PANTHER" id="PTHR30055">
    <property type="entry name" value="HTH-TYPE TRANSCRIPTIONAL REGULATOR RUTR"/>
    <property type="match status" value="1"/>
</dbReference>
<comment type="caution">
    <text evidence="6">The sequence shown here is derived from an EMBL/GenBank/DDBJ whole genome shotgun (WGS) entry which is preliminary data.</text>
</comment>
<feature type="domain" description="HTH tetR-type" evidence="5">
    <location>
        <begin position="10"/>
        <end position="70"/>
    </location>
</feature>
<organism evidence="6 7">
    <name type="scientific">Novosphingobium beihaiensis</name>
    <dbReference type="NCBI Taxonomy" id="2930389"/>
    <lineage>
        <taxon>Bacteria</taxon>
        <taxon>Pseudomonadati</taxon>
        <taxon>Pseudomonadota</taxon>
        <taxon>Alphaproteobacteria</taxon>
        <taxon>Sphingomonadales</taxon>
        <taxon>Sphingomonadaceae</taxon>
        <taxon>Novosphingobium</taxon>
    </lineage>
</organism>
<dbReference type="Pfam" id="PF14246">
    <property type="entry name" value="TetR_C_7"/>
    <property type="match status" value="1"/>
</dbReference>
<protein>
    <submittedName>
        <fullName evidence="6">TetR/AcrR family transcriptional regulator</fullName>
    </submittedName>
</protein>
<keyword evidence="1" id="KW-0805">Transcription regulation</keyword>
<dbReference type="InterPro" id="IPR050109">
    <property type="entry name" value="HTH-type_TetR-like_transc_reg"/>
</dbReference>
<dbReference type="Gene3D" id="1.10.357.10">
    <property type="entry name" value="Tetracycline Repressor, domain 2"/>
    <property type="match status" value="1"/>
</dbReference>
<evidence type="ECO:0000256" key="3">
    <source>
        <dbReference type="ARBA" id="ARBA00023163"/>
    </source>
</evidence>
<keyword evidence="2 4" id="KW-0238">DNA-binding</keyword>
<dbReference type="EMBL" id="JALHLG010000046">
    <property type="protein sequence ID" value="MCJ2188799.1"/>
    <property type="molecule type" value="Genomic_DNA"/>
</dbReference>